<feature type="region of interest" description="Disordered" evidence="1">
    <location>
        <begin position="67"/>
        <end position="87"/>
    </location>
</feature>
<feature type="compositionally biased region" description="Basic and acidic residues" evidence="1">
    <location>
        <begin position="72"/>
        <end position="87"/>
    </location>
</feature>
<evidence type="ECO:0000313" key="4">
    <source>
        <dbReference type="Proteomes" id="UP000314294"/>
    </source>
</evidence>
<gene>
    <name evidence="3" type="ORF">EYF80_041785</name>
</gene>
<sequence length="87" mass="9820">MATTCFFLLLVCKSVSAFPQTPSGCYTAPHDSRLEASRNRLEADHRIIILALRSWLRLIDVGASSVFPTDLNRGKKPEHRDHRSPDE</sequence>
<keyword evidence="2" id="KW-0732">Signal</keyword>
<evidence type="ECO:0000256" key="2">
    <source>
        <dbReference type="SAM" id="SignalP"/>
    </source>
</evidence>
<feature type="signal peptide" evidence="2">
    <location>
        <begin position="1"/>
        <end position="17"/>
    </location>
</feature>
<dbReference type="EMBL" id="SRLO01000715">
    <property type="protein sequence ID" value="TNN48013.1"/>
    <property type="molecule type" value="Genomic_DNA"/>
</dbReference>
<proteinExistence type="predicted"/>
<reference evidence="3 4" key="1">
    <citation type="submission" date="2019-03" db="EMBL/GenBank/DDBJ databases">
        <title>First draft genome of Liparis tanakae, snailfish: a comprehensive survey of snailfish specific genes.</title>
        <authorList>
            <person name="Kim W."/>
            <person name="Song I."/>
            <person name="Jeong J.-H."/>
            <person name="Kim D."/>
            <person name="Kim S."/>
            <person name="Ryu S."/>
            <person name="Song J.Y."/>
            <person name="Lee S.K."/>
        </authorList>
    </citation>
    <scope>NUCLEOTIDE SEQUENCE [LARGE SCALE GENOMIC DNA]</scope>
    <source>
        <tissue evidence="3">Muscle</tissue>
    </source>
</reference>
<protein>
    <recommendedName>
        <fullName evidence="5">Secreted protein</fullName>
    </recommendedName>
</protein>
<accession>A0A4Z2G547</accession>
<dbReference type="AlphaFoldDB" id="A0A4Z2G547"/>
<feature type="chain" id="PRO_5021292410" description="Secreted protein" evidence="2">
    <location>
        <begin position="18"/>
        <end position="87"/>
    </location>
</feature>
<evidence type="ECO:0000256" key="1">
    <source>
        <dbReference type="SAM" id="MobiDB-lite"/>
    </source>
</evidence>
<organism evidence="3 4">
    <name type="scientific">Liparis tanakae</name>
    <name type="common">Tanaka's snailfish</name>
    <dbReference type="NCBI Taxonomy" id="230148"/>
    <lineage>
        <taxon>Eukaryota</taxon>
        <taxon>Metazoa</taxon>
        <taxon>Chordata</taxon>
        <taxon>Craniata</taxon>
        <taxon>Vertebrata</taxon>
        <taxon>Euteleostomi</taxon>
        <taxon>Actinopterygii</taxon>
        <taxon>Neopterygii</taxon>
        <taxon>Teleostei</taxon>
        <taxon>Neoteleostei</taxon>
        <taxon>Acanthomorphata</taxon>
        <taxon>Eupercaria</taxon>
        <taxon>Perciformes</taxon>
        <taxon>Cottioidei</taxon>
        <taxon>Cottales</taxon>
        <taxon>Liparidae</taxon>
        <taxon>Liparis</taxon>
    </lineage>
</organism>
<evidence type="ECO:0008006" key="5">
    <source>
        <dbReference type="Google" id="ProtNLM"/>
    </source>
</evidence>
<dbReference type="Proteomes" id="UP000314294">
    <property type="component" value="Unassembled WGS sequence"/>
</dbReference>
<keyword evidence="4" id="KW-1185">Reference proteome</keyword>
<evidence type="ECO:0000313" key="3">
    <source>
        <dbReference type="EMBL" id="TNN48013.1"/>
    </source>
</evidence>
<name>A0A4Z2G547_9TELE</name>
<comment type="caution">
    <text evidence="3">The sequence shown here is derived from an EMBL/GenBank/DDBJ whole genome shotgun (WGS) entry which is preliminary data.</text>
</comment>